<evidence type="ECO:0000256" key="2">
    <source>
        <dbReference type="ARBA" id="ARBA00005722"/>
    </source>
</evidence>
<evidence type="ECO:0000313" key="7">
    <source>
        <dbReference type="EMBL" id="MBK5074151.1"/>
    </source>
</evidence>
<feature type="chain" id="PRO_5038694313" evidence="6">
    <location>
        <begin position="35"/>
        <end position="274"/>
    </location>
</feature>
<feature type="signal peptide" evidence="6">
    <location>
        <begin position="1"/>
        <end position="34"/>
    </location>
</feature>
<evidence type="ECO:0000313" key="8">
    <source>
        <dbReference type="EMBL" id="MBK5177460.1"/>
    </source>
</evidence>
<keyword evidence="3 6" id="KW-0732">Signal</keyword>
<dbReference type="PANTHER" id="PTHR38776">
    <property type="entry name" value="MLTA-INTERACTING PROTEIN-RELATED"/>
    <property type="match status" value="1"/>
</dbReference>
<dbReference type="GO" id="GO:0009279">
    <property type="term" value="C:cell outer membrane"/>
    <property type="evidence" value="ECO:0007669"/>
    <property type="project" value="UniProtKB-SubCell"/>
</dbReference>
<dbReference type="EMBL" id="JADRCQ010000004">
    <property type="protein sequence ID" value="MBK5074151.1"/>
    <property type="molecule type" value="Genomic_DNA"/>
</dbReference>
<name>A0A9D7AJY0_9GAMM</name>
<keyword evidence="10" id="KW-1185">Reference proteome</keyword>
<accession>A0A9D7AJY0</accession>
<reference evidence="8 10" key="1">
    <citation type="submission" date="2020-11" db="EMBL/GenBank/DDBJ databases">
        <title>Insectihabitans protaetiae gen. nov. sp. nov. and Insectihabitans allomyrinae sp. nov., isolated from larvae of Protaetia brevitarsis seulensis and Allomyrina dichotoma, respectively.</title>
        <authorList>
            <person name="Lee S.D."/>
            <person name="Byeon Y.-S."/>
            <person name="Kim S.-M."/>
            <person name="Yang H.L."/>
            <person name="Kim I.S."/>
        </authorList>
    </citation>
    <scope>NUCLEOTIDE SEQUENCE</scope>
    <source>
        <strain evidence="8">CWB-B4</strain>
        <strain evidence="7 10">CWB-B43</strain>
    </source>
</reference>
<keyword evidence="5" id="KW-0998">Cell outer membrane</keyword>
<organism evidence="8 9">
    <name type="scientific">Limnobaculum xujianqingii</name>
    <dbReference type="NCBI Taxonomy" id="2738837"/>
    <lineage>
        <taxon>Bacteria</taxon>
        <taxon>Pseudomonadati</taxon>
        <taxon>Pseudomonadota</taxon>
        <taxon>Gammaproteobacteria</taxon>
        <taxon>Enterobacterales</taxon>
        <taxon>Budviciaceae</taxon>
        <taxon>Limnobaculum</taxon>
    </lineage>
</organism>
<comment type="caution">
    <text evidence="8">The sequence shown here is derived from an EMBL/GenBank/DDBJ whole genome shotgun (WGS) entry which is preliminary data.</text>
</comment>
<protein>
    <submittedName>
        <fullName evidence="8">MipA/OmpV family protein</fullName>
    </submittedName>
</protein>
<proteinExistence type="inferred from homology"/>
<dbReference type="InterPro" id="IPR010583">
    <property type="entry name" value="MipA"/>
</dbReference>
<comment type="similarity">
    <text evidence="2">Belongs to the MipA/OmpV family.</text>
</comment>
<dbReference type="Proteomes" id="UP000807542">
    <property type="component" value="Unassembled WGS sequence"/>
</dbReference>
<evidence type="ECO:0000313" key="9">
    <source>
        <dbReference type="Proteomes" id="UP000807542"/>
    </source>
</evidence>
<dbReference type="PROSITE" id="PS51257">
    <property type="entry name" value="PROKAR_LIPOPROTEIN"/>
    <property type="match status" value="1"/>
</dbReference>
<dbReference type="PANTHER" id="PTHR38776:SF1">
    <property type="entry name" value="MLTA-INTERACTING PROTEIN-RELATED"/>
    <property type="match status" value="1"/>
</dbReference>
<evidence type="ECO:0000256" key="6">
    <source>
        <dbReference type="SAM" id="SignalP"/>
    </source>
</evidence>
<evidence type="ECO:0000256" key="5">
    <source>
        <dbReference type="ARBA" id="ARBA00023237"/>
    </source>
</evidence>
<dbReference type="Proteomes" id="UP001296969">
    <property type="component" value="Unassembled WGS sequence"/>
</dbReference>
<evidence type="ECO:0000256" key="3">
    <source>
        <dbReference type="ARBA" id="ARBA00022729"/>
    </source>
</evidence>
<keyword evidence="4" id="KW-0472">Membrane</keyword>
<comment type="subcellular location">
    <subcellularLocation>
        <location evidence="1">Cell outer membrane</location>
    </subcellularLocation>
</comment>
<gene>
    <name evidence="8" type="ORF">I2492_14150</name>
    <name evidence="7" type="ORF">I2493_14150</name>
</gene>
<dbReference type="Pfam" id="PF06629">
    <property type="entry name" value="MipA"/>
    <property type="match status" value="1"/>
</dbReference>
<evidence type="ECO:0000256" key="4">
    <source>
        <dbReference type="ARBA" id="ARBA00023136"/>
    </source>
</evidence>
<dbReference type="AlphaFoldDB" id="A0A9D7AJY0"/>
<evidence type="ECO:0000313" key="10">
    <source>
        <dbReference type="Proteomes" id="UP001296969"/>
    </source>
</evidence>
<dbReference type="EMBL" id="JADRCP010000004">
    <property type="protein sequence ID" value="MBK5177460.1"/>
    <property type="molecule type" value="Genomic_DNA"/>
</dbReference>
<sequence length="274" mass="29777">MSSYNKNQSQGNRAIGIRVLLVAFGALSCGSASANHEPESGNSLTLGVVTAVAPKYSGAKKMAFTALPVFDYQMENGLFASTLRGIGYQGDMGNFDYSAALNYRSERKSKDLRDSQDKKGTLKGMGNVKASMVAELGVGYRLTDYLSVNAQTNLPLTEDKNGNAMQIGMDASLLQTNRHHIGWNIATHFADSKYMQTYYGVTSRQSEKTGLKDYKPRAGIYAVSTELSWRYGEADGWSLTTKAGVAQLLRDASKGPLIRRKTEPGAGLMVAYTF</sequence>
<evidence type="ECO:0000256" key="1">
    <source>
        <dbReference type="ARBA" id="ARBA00004442"/>
    </source>
</evidence>
<dbReference type="RefSeq" id="WP_228398792.1">
    <property type="nucleotide sequence ID" value="NZ_JADRCP010000004.1"/>
</dbReference>